<gene>
    <name evidence="3" type="ORF">TVAG_202870</name>
</gene>
<evidence type="ECO:0000256" key="2">
    <source>
        <dbReference type="ARBA" id="ARBA00023043"/>
    </source>
</evidence>
<dbReference type="EMBL" id="DS113439">
    <property type="protein sequence ID" value="EAY05829.1"/>
    <property type="molecule type" value="Genomic_DNA"/>
</dbReference>
<sequence length="124" mass="14171">MLDDFTKITELKKSDDFETIYKFLDELSSKGNLGAISKPCEEGLWKSIAPKKYQFDMEKNVLHVASENGNLRLVKSLIECGCDKETKIQSGWTPLLFASKNGLLNILFQLELIKKHKIIKDLLH</sequence>
<dbReference type="Pfam" id="PF12796">
    <property type="entry name" value="Ank_2"/>
    <property type="match status" value="1"/>
</dbReference>
<dbReference type="OrthoDB" id="5984873at2759"/>
<dbReference type="AlphaFoldDB" id="A2ENF9"/>
<reference evidence="3" key="1">
    <citation type="submission" date="2006-10" db="EMBL/GenBank/DDBJ databases">
        <authorList>
            <person name="Amadeo P."/>
            <person name="Zhao Q."/>
            <person name="Wortman J."/>
            <person name="Fraser-Liggett C."/>
            <person name="Carlton J."/>
        </authorList>
    </citation>
    <scope>NUCLEOTIDE SEQUENCE</scope>
    <source>
        <strain evidence="3">G3</strain>
    </source>
</reference>
<protein>
    <submittedName>
        <fullName evidence="3">Uncharacterized protein</fullName>
    </submittedName>
</protein>
<dbReference type="Proteomes" id="UP000001542">
    <property type="component" value="Unassembled WGS sequence"/>
</dbReference>
<dbReference type="Gene3D" id="1.25.40.20">
    <property type="entry name" value="Ankyrin repeat-containing domain"/>
    <property type="match status" value="1"/>
</dbReference>
<accession>A2ENF9</accession>
<dbReference type="VEuPathDB" id="TrichDB:TVAG_202870"/>
<keyword evidence="4" id="KW-1185">Reference proteome</keyword>
<organism evidence="3 4">
    <name type="scientific">Trichomonas vaginalis (strain ATCC PRA-98 / G3)</name>
    <dbReference type="NCBI Taxonomy" id="412133"/>
    <lineage>
        <taxon>Eukaryota</taxon>
        <taxon>Metamonada</taxon>
        <taxon>Parabasalia</taxon>
        <taxon>Trichomonadida</taxon>
        <taxon>Trichomonadidae</taxon>
        <taxon>Trichomonas</taxon>
    </lineage>
</organism>
<reference evidence="3" key="2">
    <citation type="journal article" date="2007" name="Science">
        <title>Draft genome sequence of the sexually transmitted pathogen Trichomonas vaginalis.</title>
        <authorList>
            <person name="Carlton J.M."/>
            <person name="Hirt R.P."/>
            <person name="Silva J.C."/>
            <person name="Delcher A.L."/>
            <person name="Schatz M."/>
            <person name="Zhao Q."/>
            <person name="Wortman J.R."/>
            <person name="Bidwell S.L."/>
            <person name="Alsmark U.C.M."/>
            <person name="Besteiro S."/>
            <person name="Sicheritz-Ponten T."/>
            <person name="Noel C.J."/>
            <person name="Dacks J.B."/>
            <person name="Foster P.G."/>
            <person name="Simillion C."/>
            <person name="Van de Peer Y."/>
            <person name="Miranda-Saavedra D."/>
            <person name="Barton G.J."/>
            <person name="Westrop G.D."/>
            <person name="Mueller S."/>
            <person name="Dessi D."/>
            <person name="Fiori P.L."/>
            <person name="Ren Q."/>
            <person name="Paulsen I."/>
            <person name="Zhang H."/>
            <person name="Bastida-Corcuera F.D."/>
            <person name="Simoes-Barbosa A."/>
            <person name="Brown M.T."/>
            <person name="Hayes R.D."/>
            <person name="Mukherjee M."/>
            <person name="Okumura C.Y."/>
            <person name="Schneider R."/>
            <person name="Smith A.J."/>
            <person name="Vanacova S."/>
            <person name="Villalvazo M."/>
            <person name="Haas B.J."/>
            <person name="Pertea M."/>
            <person name="Feldblyum T.V."/>
            <person name="Utterback T.R."/>
            <person name="Shu C.L."/>
            <person name="Osoegawa K."/>
            <person name="de Jong P.J."/>
            <person name="Hrdy I."/>
            <person name="Horvathova L."/>
            <person name="Zubacova Z."/>
            <person name="Dolezal P."/>
            <person name="Malik S.B."/>
            <person name="Logsdon J.M. Jr."/>
            <person name="Henze K."/>
            <person name="Gupta A."/>
            <person name="Wang C.C."/>
            <person name="Dunne R.L."/>
            <person name="Upcroft J.A."/>
            <person name="Upcroft P."/>
            <person name="White O."/>
            <person name="Salzberg S.L."/>
            <person name="Tang P."/>
            <person name="Chiu C.-H."/>
            <person name="Lee Y.-S."/>
            <person name="Embley T.M."/>
            <person name="Coombs G.H."/>
            <person name="Mottram J.C."/>
            <person name="Tachezy J."/>
            <person name="Fraser-Liggett C.M."/>
            <person name="Johnson P.J."/>
        </authorList>
    </citation>
    <scope>NUCLEOTIDE SEQUENCE [LARGE SCALE GENOMIC DNA]</scope>
    <source>
        <strain evidence="3">G3</strain>
    </source>
</reference>
<dbReference type="SMR" id="A2ENF9"/>
<keyword evidence="2" id="KW-0040">ANK repeat</keyword>
<proteinExistence type="predicted"/>
<dbReference type="RefSeq" id="XP_001318052.1">
    <property type="nucleotide sequence ID" value="XM_001318017.1"/>
</dbReference>
<name>A2ENF9_TRIV3</name>
<keyword evidence="1" id="KW-0677">Repeat</keyword>
<dbReference type="VEuPathDB" id="TrichDB:TVAGG3_0491080"/>
<dbReference type="PANTHER" id="PTHR24188:SF29">
    <property type="entry name" value="GH09064P"/>
    <property type="match status" value="1"/>
</dbReference>
<dbReference type="InterPro" id="IPR002110">
    <property type="entry name" value="Ankyrin_rpt"/>
</dbReference>
<dbReference type="SUPFAM" id="SSF48403">
    <property type="entry name" value="Ankyrin repeat"/>
    <property type="match status" value="1"/>
</dbReference>
<evidence type="ECO:0000313" key="4">
    <source>
        <dbReference type="Proteomes" id="UP000001542"/>
    </source>
</evidence>
<dbReference type="InParanoid" id="A2ENF9"/>
<dbReference type="InterPro" id="IPR036770">
    <property type="entry name" value="Ankyrin_rpt-contain_sf"/>
</dbReference>
<dbReference type="PANTHER" id="PTHR24188">
    <property type="entry name" value="ANKYRIN REPEAT PROTEIN"/>
    <property type="match status" value="1"/>
</dbReference>
<dbReference type="KEGG" id="tva:4763700"/>
<evidence type="ECO:0000313" key="3">
    <source>
        <dbReference type="EMBL" id="EAY05829.1"/>
    </source>
</evidence>
<evidence type="ECO:0000256" key="1">
    <source>
        <dbReference type="ARBA" id="ARBA00022737"/>
    </source>
</evidence>